<dbReference type="SUPFAM" id="SSF56281">
    <property type="entry name" value="Metallo-hydrolase/oxidoreductase"/>
    <property type="match status" value="1"/>
</dbReference>
<dbReference type="InterPro" id="IPR036866">
    <property type="entry name" value="RibonucZ/Hydroxyglut_hydro"/>
</dbReference>
<feature type="non-terminal residue" evidence="2">
    <location>
        <position position="234"/>
    </location>
</feature>
<evidence type="ECO:0000259" key="1">
    <source>
        <dbReference type="Pfam" id="PF00753"/>
    </source>
</evidence>
<feature type="domain" description="Metallo-beta-lactamase" evidence="1">
    <location>
        <begin position="133"/>
        <end position="218"/>
    </location>
</feature>
<protein>
    <submittedName>
        <fullName evidence="2">Atrochrysone carboxyl ACP thioesterase (ACTE) (Endocrocin synthesis protein B)</fullName>
    </submittedName>
</protein>
<accession>A0ABP0PMA8</accession>
<dbReference type="EMBL" id="CAXAMM010037301">
    <property type="protein sequence ID" value="CAK9076921.1"/>
    <property type="molecule type" value="Genomic_DNA"/>
</dbReference>
<comment type="caution">
    <text evidence="2">The sequence shown here is derived from an EMBL/GenBank/DDBJ whole genome shotgun (WGS) entry which is preliminary data.</text>
</comment>
<keyword evidence="3" id="KW-1185">Reference proteome</keyword>
<name>A0ABP0PMA8_9DINO</name>
<gene>
    <name evidence="2" type="ORF">SCF082_LOCUS36989</name>
</gene>
<evidence type="ECO:0000313" key="3">
    <source>
        <dbReference type="Proteomes" id="UP001642464"/>
    </source>
</evidence>
<reference evidence="2 3" key="1">
    <citation type="submission" date="2024-02" db="EMBL/GenBank/DDBJ databases">
        <authorList>
            <person name="Chen Y."/>
            <person name="Shah S."/>
            <person name="Dougan E. K."/>
            <person name="Thang M."/>
            <person name="Chan C."/>
        </authorList>
    </citation>
    <scope>NUCLEOTIDE SEQUENCE [LARGE SCALE GENOMIC DNA]</scope>
</reference>
<proteinExistence type="predicted"/>
<evidence type="ECO:0000313" key="2">
    <source>
        <dbReference type="EMBL" id="CAK9076921.1"/>
    </source>
</evidence>
<dbReference type="Proteomes" id="UP001642464">
    <property type="component" value="Unassembled WGS sequence"/>
</dbReference>
<dbReference type="Gene3D" id="3.60.15.10">
    <property type="entry name" value="Ribonuclease Z/Hydroxyacylglutathione hydrolase-like"/>
    <property type="match status" value="1"/>
</dbReference>
<dbReference type="Pfam" id="PF00753">
    <property type="entry name" value="Lactamase_B"/>
    <property type="match status" value="1"/>
</dbReference>
<sequence length="234" mass="25581">MVWDIARPPALAPVESVTVEVLDAHRVEVGYRLELLVSNQGSESTRQLTFAVQLLGCSEAVDGECQPRGSDRVDMPMHVPPGGEYPLSRILTYDPLPEEEQPAWRVTVEQAVSVGHGIWRLLALNPGMMSGPGTNTYMISAEDGLWVLDPGPEDSRHVDNLEAACAEIGQRVTTVLCTHTHRDHSPCTALIKERFDVRTLGPAPLDDALQDHSWDPDEVLCDGQVLSLGDSSLK</sequence>
<organism evidence="2 3">
    <name type="scientific">Durusdinium trenchii</name>
    <dbReference type="NCBI Taxonomy" id="1381693"/>
    <lineage>
        <taxon>Eukaryota</taxon>
        <taxon>Sar</taxon>
        <taxon>Alveolata</taxon>
        <taxon>Dinophyceae</taxon>
        <taxon>Suessiales</taxon>
        <taxon>Symbiodiniaceae</taxon>
        <taxon>Durusdinium</taxon>
    </lineage>
</organism>
<dbReference type="InterPro" id="IPR001279">
    <property type="entry name" value="Metallo-B-lactamas"/>
</dbReference>